<gene>
    <name evidence="14" type="ORF">UU9_10237</name>
</gene>
<dbReference type="Pfam" id="PF00082">
    <property type="entry name" value="Peptidase_S8"/>
    <property type="match status" value="1"/>
</dbReference>
<dbReference type="STRING" id="1163408.UU9_10237"/>
<name>I4VPJ2_9GAMM</name>
<keyword evidence="5 11" id="KW-0732">Signal</keyword>
<comment type="similarity">
    <text evidence="2 9 10">Belongs to the peptidase S8 family.</text>
</comment>
<dbReference type="Proteomes" id="UP000004210">
    <property type="component" value="Unassembled WGS sequence"/>
</dbReference>
<organism evidence="14 15">
    <name type="scientific">Rhodanobacter fulvus Jip2</name>
    <dbReference type="NCBI Taxonomy" id="1163408"/>
    <lineage>
        <taxon>Bacteria</taxon>
        <taxon>Pseudomonadati</taxon>
        <taxon>Pseudomonadota</taxon>
        <taxon>Gammaproteobacteria</taxon>
        <taxon>Lysobacterales</taxon>
        <taxon>Rhodanobacteraceae</taxon>
        <taxon>Rhodanobacter</taxon>
    </lineage>
</organism>
<evidence type="ECO:0000256" key="1">
    <source>
        <dbReference type="ARBA" id="ARBA00004613"/>
    </source>
</evidence>
<evidence type="ECO:0000256" key="9">
    <source>
        <dbReference type="PROSITE-ProRule" id="PRU01240"/>
    </source>
</evidence>
<keyword evidence="6 9" id="KW-0378">Hydrolase</keyword>
<evidence type="ECO:0000256" key="8">
    <source>
        <dbReference type="ARBA" id="ARBA00023145"/>
    </source>
</evidence>
<reference evidence="14 15" key="1">
    <citation type="journal article" date="2012" name="J. Bacteriol.">
        <title>Genome sequences for six rhodanobacter strains, isolated from soils and the terrestrial subsurface, with variable denitrification capabilities.</title>
        <authorList>
            <person name="Kostka J.E."/>
            <person name="Green S.J."/>
            <person name="Rishishwar L."/>
            <person name="Prakash O."/>
            <person name="Katz L.S."/>
            <person name="Marino-Ramirez L."/>
            <person name="Jordan I.K."/>
            <person name="Munk C."/>
            <person name="Ivanova N."/>
            <person name="Mikhailova N."/>
            <person name="Watson D.B."/>
            <person name="Brown S.D."/>
            <person name="Palumbo A.V."/>
            <person name="Brooks S.C."/>
        </authorList>
    </citation>
    <scope>NUCLEOTIDE SEQUENCE [LARGE SCALE GENOMIC DNA]</scope>
    <source>
        <strain evidence="15">Jip2T</strain>
    </source>
</reference>
<dbReference type="GO" id="GO:0005576">
    <property type="term" value="C:extracellular region"/>
    <property type="evidence" value="ECO:0007669"/>
    <property type="project" value="UniProtKB-SubCell"/>
</dbReference>
<keyword evidence="4 9" id="KW-0645">Protease</keyword>
<evidence type="ECO:0000313" key="15">
    <source>
        <dbReference type="Proteomes" id="UP000004210"/>
    </source>
</evidence>
<evidence type="ECO:0000256" key="10">
    <source>
        <dbReference type="RuleBase" id="RU003355"/>
    </source>
</evidence>
<dbReference type="PROSITE" id="PS00137">
    <property type="entry name" value="SUBTILASE_HIS"/>
    <property type="match status" value="1"/>
</dbReference>
<dbReference type="InterPro" id="IPR015500">
    <property type="entry name" value="Peptidase_S8_subtilisin-rel"/>
</dbReference>
<dbReference type="eggNOG" id="COG1404">
    <property type="taxonomic scope" value="Bacteria"/>
</dbReference>
<feature type="chain" id="PRO_5003697067" evidence="11">
    <location>
        <begin position="27"/>
        <end position="653"/>
    </location>
</feature>
<dbReference type="PATRIC" id="fig|1163408.3.peg.2103"/>
<dbReference type="PROSITE" id="PS00138">
    <property type="entry name" value="SUBTILASE_SER"/>
    <property type="match status" value="1"/>
</dbReference>
<dbReference type="InterPro" id="IPR036852">
    <property type="entry name" value="Peptidase_S8/S53_dom_sf"/>
</dbReference>
<dbReference type="PROSITE" id="PS51892">
    <property type="entry name" value="SUBTILASE"/>
    <property type="match status" value="1"/>
</dbReference>
<dbReference type="PANTHER" id="PTHR43806:SF11">
    <property type="entry name" value="CEREVISIN-RELATED"/>
    <property type="match status" value="1"/>
</dbReference>
<feature type="active site" description="Charge relay system" evidence="9">
    <location>
        <position position="280"/>
    </location>
</feature>
<dbReference type="InterPro" id="IPR007280">
    <property type="entry name" value="Peptidase_C_arc/bac"/>
</dbReference>
<evidence type="ECO:0000259" key="12">
    <source>
        <dbReference type="Pfam" id="PF00082"/>
    </source>
</evidence>
<evidence type="ECO:0000256" key="4">
    <source>
        <dbReference type="ARBA" id="ARBA00022670"/>
    </source>
</evidence>
<evidence type="ECO:0000256" key="2">
    <source>
        <dbReference type="ARBA" id="ARBA00011073"/>
    </source>
</evidence>
<feature type="active site" description="Charge relay system" evidence="9">
    <location>
        <position position="473"/>
    </location>
</feature>
<dbReference type="OrthoDB" id="9790784at2"/>
<evidence type="ECO:0000256" key="5">
    <source>
        <dbReference type="ARBA" id="ARBA00022729"/>
    </source>
</evidence>
<evidence type="ECO:0000256" key="7">
    <source>
        <dbReference type="ARBA" id="ARBA00022825"/>
    </source>
</evidence>
<dbReference type="InterPro" id="IPR023827">
    <property type="entry name" value="Peptidase_S8_Asp-AS"/>
</dbReference>
<dbReference type="PROSITE" id="PS00136">
    <property type="entry name" value="SUBTILASE_ASP"/>
    <property type="match status" value="1"/>
</dbReference>
<evidence type="ECO:0000256" key="3">
    <source>
        <dbReference type="ARBA" id="ARBA00022525"/>
    </source>
</evidence>
<dbReference type="Pfam" id="PF04151">
    <property type="entry name" value="PPC"/>
    <property type="match status" value="1"/>
</dbReference>
<keyword evidence="3" id="KW-0964">Secreted</keyword>
<dbReference type="InterPro" id="IPR023828">
    <property type="entry name" value="Peptidase_S8_Ser-AS"/>
</dbReference>
<evidence type="ECO:0000313" key="14">
    <source>
        <dbReference type="EMBL" id="EIL89133.1"/>
    </source>
</evidence>
<dbReference type="GO" id="GO:0006508">
    <property type="term" value="P:proteolysis"/>
    <property type="evidence" value="ECO:0007669"/>
    <property type="project" value="UniProtKB-KW"/>
</dbReference>
<dbReference type="GO" id="GO:0004252">
    <property type="term" value="F:serine-type endopeptidase activity"/>
    <property type="evidence" value="ECO:0007669"/>
    <property type="project" value="UniProtKB-UniRule"/>
</dbReference>
<dbReference type="SUPFAM" id="SSF52743">
    <property type="entry name" value="Subtilisin-like"/>
    <property type="match status" value="1"/>
</dbReference>
<dbReference type="InterPro" id="IPR000209">
    <property type="entry name" value="Peptidase_S8/S53_dom"/>
</dbReference>
<comment type="subcellular location">
    <subcellularLocation>
        <location evidence="1">Secreted</location>
    </subcellularLocation>
</comment>
<dbReference type="FunFam" id="3.40.50.200:FF:000022">
    <property type="entry name" value="Extracellular protease"/>
    <property type="match status" value="1"/>
</dbReference>
<comment type="caution">
    <text evidence="14">The sequence shown here is derived from an EMBL/GenBank/DDBJ whole genome shotgun (WGS) entry which is preliminary data.</text>
</comment>
<dbReference type="Gene3D" id="2.60.120.380">
    <property type="match status" value="1"/>
</dbReference>
<evidence type="ECO:0000259" key="13">
    <source>
        <dbReference type="Pfam" id="PF04151"/>
    </source>
</evidence>
<proteinExistence type="inferred from homology"/>
<dbReference type="AlphaFoldDB" id="I4VPJ2"/>
<keyword evidence="7 9" id="KW-0720">Serine protease</keyword>
<dbReference type="EMBL" id="AJXU01000040">
    <property type="protein sequence ID" value="EIL89133.1"/>
    <property type="molecule type" value="Genomic_DNA"/>
</dbReference>
<feature type="active site" description="Charge relay system" evidence="9">
    <location>
        <position position="213"/>
    </location>
</feature>
<dbReference type="RefSeq" id="WP_007081684.1">
    <property type="nucleotide sequence ID" value="NZ_AJXU01000040.1"/>
</dbReference>
<evidence type="ECO:0000256" key="6">
    <source>
        <dbReference type="ARBA" id="ARBA00022801"/>
    </source>
</evidence>
<keyword evidence="8" id="KW-0865">Zymogen</keyword>
<keyword evidence="15" id="KW-1185">Reference proteome</keyword>
<sequence length="653" mass="66075">MNNNVFRMGVLAAALAAAMATTAGFAAAVSPTGNPARMNLTALQGQPSFDRFIVTYRQGSSERTNRAAAVQNVGAALNRAGLVRAGRSVAGAPASVSVRYQRKLAVGADLLRTSRPLDRSEAAALIRQLSTDPAVAYVVPDVLRHRVRDVPASKLLQPQTVTPNDTYYAKYQWNLKAPDGAVTTEGHANLGGTNVNNAWDLSDGTGVVIAVLDTGITTHVDVDTSLGDAGYDFIEDSLVSGRATDGRVPGGWDTGDWTTEEPWLTECTDADHPPEDSSWHGTHVASTAGAELTNNAVGMAGIAHGAKILPVRVLGHCGGYDSDINDAIVWAAGGHVDGVPDNTHPAKVINLSLGGAGNCPASDPAAQAVAAANALGAVVVVSAGNENIDASQASPASCPGVITVASTGITSRRAFYSNYGSAVEIAAPGGGVYENDASSGTQVNDGFIWQALNSGTTTPVPDDDSYGGYAGTSQASPHVTGTVALMQSARLAAGMALMTPAEVLATLQQTAHAPSVAPPANRGIGAGIVDANAAMRAAIGEDGGPGEAVVLTNGVTLAGQSGSAASSTVYTLVVPAGAMALSLRTYGGSGNVSLYAKVGAAGSASDYGYKSTRPGNSESVVVARPAAGTWYVTVVGETAFAGVSVLGSFRAPH</sequence>
<dbReference type="InterPro" id="IPR050131">
    <property type="entry name" value="Peptidase_S8_subtilisin-like"/>
</dbReference>
<feature type="domain" description="Peptidase S8/S53" evidence="12">
    <location>
        <begin position="204"/>
        <end position="523"/>
    </location>
</feature>
<protein>
    <submittedName>
        <fullName evidence="14">Protease</fullName>
    </submittedName>
</protein>
<feature type="signal peptide" evidence="11">
    <location>
        <begin position="1"/>
        <end position="26"/>
    </location>
</feature>
<feature type="domain" description="Peptidase C-terminal archaeal/bacterial" evidence="13">
    <location>
        <begin position="567"/>
        <end position="635"/>
    </location>
</feature>
<dbReference type="PRINTS" id="PR00723">
    <property type="entry name" value="SUBTILISIN"/>
</dbReference>
<dbReference type="PANTHER" id="PTHR43806">
    <property type="entry name" value="PEPTIDASE S8"/>
    <property type="match status" value="1"/>
</dbReference>
<accession>I4VPJ2</accession>
<dbReference type="InterPro" id="IPR022398">
    <property type="entry name" value="Peptidase_S8_His-AS"/>
</dbReference>
<dbReference type="Gene3D" id="3.40.50.200">
    <property type="entry name" value="Peptidase S8/S53 domain"/>
    <property type="match status" value="1"/>
</dbReference>
<evidence type="ECO:0000256" key="11">
    <source>
        <dbReference type="SAM" id="SignalP"/>
    </source>
</evidence>